<comment type="caution">
    <text evidence="16">The sequence shown here is derived from an EMBL/GenBank/DDBJ whole genome shotgun (WGS) entry which is preliminary data.</text>
</comment>
<accession>A0A9D1JWA4</accession>
<dbReference type="InterPro" id="IPR024036">
    <property type="entry name" value="tRNA-dHydroUridine_Synthase_C"/>
</dbReference>
<evidence type="ECO:0000256" key="7">
    <source>
        <dbReference type="ARBA" id="ARBA00022857"/>
    </source>
</evidence>
<evidence type="ECO:0000256" key="6">
    <source>
        <dbReference type="ARBA" id="ARBA00022694"/>
    </source>
</evidence>
<dbReference type="PROSITE" id="PS01136">
    <property type="entry name" value="UPF0034"/>
    <property type="match status" value="1"/>
</dbReference>
<evidence type="ECO:0000256" key="11">
    <source>
        <dbReference type="ARBA" id="ARBA00048802"/>
    </source>
</evidence>
<dbReference type="InterPro" id="IPR001269">
    <property type="entry name" value="DUS_fam"/>
</dbReference>
<dbReference type="AlphaFoldDB" id="A0A9D1JWA4"/>
<sequence length="308" mass="34142">MFDNNQIFGAPLAGITDKPFRRIVRMFAPSAPLYTEMISCHSLVEMHKNCPRNFDRYDDEGNIGTQIFGANADLMADAARILQDAGAAWIDINMGCPVPKVATRSGAGANLMRDHKLAEKIMRAVVGAVQIPVSIKTRLGWDDAHRDWADLIHIADDCGVRFAVLHGRTRAQLYTGVSELPQISDDIKIPVIANGDIKTSDDVRRVTDLGYSGAMIGRAMLGRPWALGVLSGESTVPRHVGAIVLQHFEYMLEYYGGRAATQMFRKHAAWYSSGMPNSAEFRIRVNQINDIDEMRMEISKFWGCASVI</sequence>
<feature type="binding site" evidence="14">
    <location>
        <position position="66"/>
    </location>
    <ligand>
        <name>FMN</name>
        <dbReference type="ChEBI" id="CHEBI:58210"/>
    </ligand>
</feature>
<reference evidence="16" key="1">
    <citation type="submission" date="2020-10" db="EMBL/GenBank/DDBJ databases">
        <authorList>
            <person name="Gilroy R."/>
        </authorList>
    </citation>
    <scope>NUCLEOTIDE SEQUENCE</scope>
    <source>
        <strain evidence="16">ChiGjej3B3-5194</strain>
    </source>
</reference>
<keyword evidence="7" id="KW-0521">NADP</keyword>
<evidence type="ECO:0000256" key="8">
    <source>
        <dbReference type="ARBA" id="ARBA00022884"/>
    </source>
</evidence>
<feature type="active site" description="Proton donor" evidence="13">
    <location>
        <position position="96"/>
    </location>
</feature>
<comment type="catalytic activity">
    <reaction evidence="11">
        <text>a 5,6-dihydrouridine in tRNA + NAD(+) = a uridine in tRNA + NADH + H(+)</text>
        <dbReference type="Rhea" id="RHEA:54452"/>
        <dbReference type="Rhea" id="RHEA-COMP:13339"/>
        <dbReference type="Rhea" id="RHEA-COMP:13887"/>
        <dbReference type="ChEBI" id="CHEBI:15378"/>
        <dbReference type="ChEBI" id="CHEBI:57540"/>
        <dbReference type="ChEBI" id="CHEBI:57945"/>
        <dbReference type="ChEBI" id="CHEBI:65315"/>
        <dbReference type="ChEBI" id="CHEBI:74443"/>
    </reaction>
</comment>
<dbReference type="EC" id="1.3.1.-" evidence="12"/>
<feature type="domain" description="DUS-like FMN-binding" evidence="15">
    <location>
        <begin position="10"/>
        <end position="294"/>
    </location>
</feature>
<comment type="catalytic activity">
    <reaction evidence="10">
        <text>a 5,6-dihydrouridine in tRNA + NADP(+) = a uridine in tRNA + NADPH + H(+)</text>
        <dbReference type="Rhea" id="RHEA:23624"/>
        <dbReference type="Rhea" id="RHEA-COMP:13339"/>
        <dbReference type="Rhea" id="RHEA-COMP:13887"/>
        <dbReference type="ChEBI" id="CHEBI:15378"/>
        <dbReference type="ChEBI" id="CHEBI:57783"/>
        <dbReference type="ChEBI" id="CHEBI:58349"/>
        <dbReference type="ChEBI" id="CHEBI:65315"/>
        <dbReference type="ChEBI" id="CHEBI:74443"/>
    </reaction>
</comment>
<reference evidence="16" key="2">
    <citation type="journal article" date="2021" name="PeerJ">
        <title>Extensive microbial diversity within the chicken gut microbiome revealed by metagenomics and culture.</title>
        <authorList>
            <person name="Gilroy R."/>
            <person name="Ravi A."/>
            <person name="Getino M."/>
            <person name="Pursley I."/>
            <person name="Horton D.L."/>
            <person name="Alikhan N.F."/>
            <person name="Baker D."/>
            <person name="Gharbi K."/>
            <person name="Hall N."/>
            <person name="Watson M."/>
            <person name="Adriaenssens E.M."/>
            <person name="Foster-Nyarko E."/>
            <person name="Jarju S."/>
            <person name="Secka A."/>
            <person name="Antonio M."/>
            <person name="Oren A."/>
            <person name="Chaudhuri R.R."/>
            <person name="La Ragione R."/>
            <person name="Hildebrand F."/>
            <person name="Pallen M.J."/>
        </authorList>
    </citation>
    <scope>NUCLEOTIDE SEQUENCE</scope>
    <source>
        <strain evidence="16">ChiGjej3B3-5194</strain>
    </source>
</reference>
<evidence type="ECO:0000256" key="4">
    <source>
        <dbReference type="ARBA" id="ARBA00022630"/>
    </source>
</evidence>
<keyword evidence="3" id="KW-0820">tRNA-binding</keyword>
<evidence type="ECO:0000313" key="17">
    <source>
        <dbReference type="Proteomes" id="UP000886742"/>
    </source>
</evidence>
<protein>
    <recommendedName>
        <fullName evidence="12">tRNA-dihydrouridine synthase</fullName>
        <ecNumber evidence="12">1.3.1.-</ecNumber>
    </recommendedName>
</protein>
<dbReference type="GO" id="GO:0017150">
    <property type="term" value="F:tRNA dihydrouridine synthase activity"/>
    <property type="evidence" value="ECO:0007669"/>
    <property type="project" value="InterPro"/>
</dbReference>
<dbReference type="SUPFAM" id="SSF51395">
    <property type="entry name" value="FMN-linked oxidoreductases"/>
    <property type="match status" value="1"/>
</dbReference>
<dbReference type="GO" id="GO:0050660">
    <property type="term" value="F:flavin adenine dinucleotide binding"/>
    <property type="evidence" value="ECO:0007669"/>
    <property type="project" value="InterPro"/>
</dbReference>
<dbReference type="PIRSF" id="PIRSF006621">
    <property type="entry name" value="Dus"/>
    <property type="match status" value="1"/>
</dbReference>
<dbReference type="GO" id="GO:0000049">
    <property type="term" value="F:tRNA binding"/>
    <property type="evidence" value="ECO:0007669"/>
    <property type="project" value="UniProtKB-KW"/>
</dbReference>
<organism evidence="16 17">
    <name type="scientific">Candidatus Enterousia intestinigallinarum</name>
    <dbReference type="NCBI Taxonomy" id="2840790"/>
    <lineage>
        <taxon>Bacteria</taxon>
        <taxon>Pseudomonadati</taxon>
        <taxon>Pseudomonadota</taxon>
        <taxon>Alphaproteobacteria</taxon>
        <taxon>Candidatus Enterousia</taxon>
    </lineage>
</organism>
<dbReference type="Gene3D" id="3.20.20.70">
    <property type="entry name" value="Aldolase class I"/>
    <property type="match status" value="1"/>
</dbReference>
<evidence type="ECO:0000256" key="14">
    <source>
        <dbReference type="PIRSR" id="PIRSR006621-2"/>
    </source>
</evidence>
<feature type="binding site" evidence="14">
    <location>
        <begin position="217"/>
        <end position="218"/>
    </location>
    <ligand>
        <name>FMN</name>
        <dbReference type="ChEBI" id="CHEBI:58210"/>
    </ligand>
</feature>
<evidence type="ECO:0000256" key="1">
    <source>
        <dbReference type="ARBA" id="ARBA00001917"/>
    </source>
</evidence>
<dbReference type="Gene3D" id="1.10.1200.80">
    <property type="entry name" value="Putative flavin oxidoreducatase, domain 2"/>
    <property type="match status" value="1"/>
</dbReference>
<dbReference type="InterPro" id="IPR035587">
    <property type="entry name" value="DUS-like_FMN-bd"/>
</dbReference>
<name>A0A9D1JWA4_9PROT</name>
<evidence type="ECO:0000256" key="10">
    <source>
        <dbReference type="ARBA" id="ARBA00048205"/>
    </source>
</evidence>
<keyword evidence="4 12" id="KW-0285">Flavoprotein</keyword>
<comment type="similarity">
    <text evidence="12">Belongs to the dus family.</text>
</comment>
<dbReference type="CDD" id="cd02801">
    <property type="entry name" value="DUS_like_FMN"/>
    <property type="match status" value="1"/>
</dbReference>
<keyword evidence="8" id="KW-0694">RNA-binding</keyword>
<keyword evidence="6 12" id="KW-0819">tRNA processing</keyword>
<dbReference type="EMBL" id="DVJI01000012">
    <property type="protein sequence ID" value="HIS71082.1"/>
    <property type="molecule type" value="Genomic_DNA"/>
</dbReference>
<evidence type="ECO:0000256" key="5">
    <source>
        <dbReference type="ARBA" id="ARBA00022643"/>
    </source>
</evidence>
<evidence type="ECO:0000259" key="15">
    <source>
        <dbReference type="Pfam" id="PF01207"/>
    </source>
</evidence>
<dbReference type="PANTHER" id="PTHR45846">
    <property type="entry name" value="TRNA-DIHYDROURIDINE(47) SYNTHASE [NAD(P)(+)]-LIKE"/>
    <property type="match status" value="1"/>
</dbReference>
<evidence type="ECO:0000256" key="3">
    <source>
        <dbReference type="ARBA" id="ARBA00022555"/>
    </source>
</evidence>
<evidence type="ECO:0000256" key="12">
    <source>
        <dbReference type="PIRNR" id="PIRNR006621"/>
    </source>
</evidence>
<dbReference type="Pfam" id="PF01207">
    <property type="entry name" value="Dus"/>
    <property type="match status" value="1"/>
</dbReference>
<comment type="cofactor">
    <cofactor evidence="1 12 14">
        <name>FMN</name>
        <dbReference type="ChEBI" id="CHEBI:58210"/>
    </cofactor>
</comment>
<dbReference type="InterPro" id="IPR018517">
    <property type="entry name" value="tRNA_hU_synthase_CS"/>
</dbReference>
<feature type="binding site" evidence="14">
    <location>
        <position position="136"/>
    </location>
    <ligand>
        <name>FMN</name>
        <dbReference type="ChEBI" id="CHEBI:58210"/>
    </ligand>
</feature>
<keyword evidence="14" id="KW-0547">Nucleotide-binding</keyword>
<dbReference type="InterPro" id="IPR013785">
    <property type="entry name" value="Aldolase_TIM"/>
</dbReference>
<evidence type="ECO:0000256" key="13">
    <source>
        <dbReference type="PIRSR" id="PIRSR006621-1"/>
    </source>
</evidence>
<keyword evidence="5 12" id="KW-0288">FMN</keyword>
<feature type="binding site" evidence="14">
    <location>
        <position position="166"/>
    </location>
    <ligand>
        <name>FMN</name>
        <dbReference type="ChEBI" id="CHEBI:58210"/>
    </ligand>
</feature>
<evidence type="ECO:0000313" key="16">
    <source>
        <dbReference type="EMBL" id="HIS71082.1"/>
    </source>
</evidence>
<evidence type="ECO:0000256" key="2">
    <source>
        <dbReference type="ARBA" id="ARBA00002790"/>
    </source>
</evidence>
<dbReference type="Proteomes" id="UP000886742">
    <property type="component" value="Unassembled WGS sequence"/>
</dbReference>
<keyword evidence="9 12" id="KW-0560">Oxidoreductase</keyword>
<comment type="function">
    <text evidence="2 12">Catalyzes the synthesis of 5,6-dihydrouridine (D), a modified base found in the D-loop of most tRNAs, via the reduction of the C5-C6 double bond in target uridines.</text>
</comment>
<evidence type="ECO:0000256" key="9">
    <source>
        <dbReference type="ARBA" id="ARBA00023002"/>
    </source>
</evidence>
<proteinExistence type="inferred from homology"/>
<gene>
    <name evidence="16" type="ORF">IAD02_03815</name>
</gene>
<dbReference type="PANTHER" id="PTHR45846:SF1">
    <property type="entry name" value="TRNA-DIHYDROURIDINE(47) SYNTHASE [NAD(P)(+)]-LIKE"/>
    <property type="match status" value="1"/>
</dbReference>